<evidence type="ECO:0000313" key="1">
    <source>
        <dbReference type="EMBL" id="KTB01964.1"/>
    </source>
</evidence>
<dbReference type="SMR" id="A0A0W0CXA9"/>
<sequence>MPPSTELDALVDKIVNDHSLSEPGQSLKELGDNGKYIMDVQMKKLLKLHDQSFIERCFTPMEELKNRYAKVKERSGDLQKEAELVDRDIRIIEMAIQDINKNKSHQ</sequence>
<comment type="caution">
    <text evidence="1">The sequence shown here is derived from an EMBL/GenBank/DDBJ whole genome shotgun (WGS) entry which is preliminary data.</text>
</comment>
<dbReference type="GO" id="GO:0032880">
    <property type="term" value="P:regulation of protein localization"/>
    <property type="evidence" value="ECO:0007669"/>
    <property type="project" value="EnsemblFungi"/>
</dbReference>
<dbReference type="AlphaFoldDB" id="A0A0W0CXA9"/>
<dbReference type="OMA" id="IEANHAY"/>
<name>A0A0W0CXA9_CANGB</name>
<dbReference type="GO" id="GO:0007032">
    <property type="term" value="P:endosome organization"/>
    <property type="evidence" value="ECO:0007669"/>
    <property type="project" value="EnsemblFungi"/>
</dbReference>
<gene>
    <name evidence="1" type="ORF">AO440_004278</name>
</gene>
<dbReference type="PhylomeDB" id="A0A0W0CXA9"/>
<dbReference type="GO" id="GO:0005768">
    <property type="term" value="C:endosome"/>
    <property type="evidence" value="ECO:0007669"/>
    <property type="project" value="EnsemblFungi"/>
</dbReference>
<dbReference type="VEuPathDB" id="FungiDB:B1J91_M09867g"/>
<organism evidence="1 2">
    <name type="scientific">Candida glabrata</name>
    <name type="common">Yeast</name>
    <name type="synonym">Torulopsis glabrata</name>
    <dbReference type="NCBI Taxonomy" id="5478"/>
    <lineage>
        <taxon>Eukaryota</taxon>
        <taxon>Fungi</taxon>
        <taxon>Dikarya</taxon>
        <taxon>Ascomycota</taxon>
        <taxon>Saccharomycotina</taxon>
        <taxon>Saccharomycetes</taxon>
        <taxon>Saccharomycetales</taxon>
        <taxon>Saccharomycetaceae</taxon>
        <taxon>Nakaseomyces</taxon>
    </lineage>
</organism>
<dbReference type="VEuPathDB" id="FungiDB:GWK60_M09823"/>
<dbReference type="Proteomes" id="UP000054886">
    <property type="component" value="Unassembled WGS sequence"/>
</dbReference>
<proteinExistence type="predicted"/>
<protein>
    <submittedName>
        <fullName evidence="1">Biogenesis of lysosome-related organelles complex 1 subunit BLS1</fullName>
    </submittedName>
</protein>
<dbReference type="VEuPathDB" id="FungiDB:GW608_M09823"/>
<accession>A0A0W0CXA9</accession>
<dbReference type="EMBL" id="LLZZ01000128">
    <property type="protein sequence ID" value="KTB01964.1"/>
    <property type="molecule type" value="Genomic_DNA"/>
</dbReference>
<dbReference type="GO" id="GO:0031083">
    <property type="term" value="C:BLOC-1 complex"/>
    <property type="evidence" value="ECO:0007669"/>
    <property type="project" value="EnsemblFungi"/>
</dbReference>
<dbReference type="VEuPathDB" id="FungiDB:CAGL0M09867g"/>
<reference evidence="1 2" key="1">
    <citation type="submission" date="2015-10" db="EMBL/GenBank/DDBJ databases">
        <title>Draft genomes sequences of Candida glabrata isolates 1A, 1B, 2A, 2B, 3A and 3B.</title>
        <authorList>
            <person name="Haavelsrud O.E."/>
            <person name="Gaustad P."/>
        </authorList>
    </citation>
    <scope>NUCLEOTIDE SEQUENCE [LARGE SCALE GENOMIC DNA]</scope>
    <source>
        <strain evidence="1">910700640</strain>
    </source>
</reference>
<evidence type="ECO:0000313" key="2">
    <source>
        <dbReference type="Proteomes" id="UP000054886"/>
    </source>
</evidence>
<dbReference type="VEuPathDB" id="FungiDB:GVI51_M09845"/>